<keyword evidence="1" id="KW-0175">Coiled coil</keyword>
<proteinExistence type="predicted"/>
<organism evidence="3">
    <name type="scientific">Haptolina brevifila</name>
    <dbReference type="NCBI Taxonomy" id="156173"/>
    <lineage>
        <taxon>Eukaryota</taxon>
        <taxon>Haptista</taxon>
        <taxon>Haptophyta</taxon>
        <taxon>Prymnesiophyceae</taxon>
        <taxon>Prymnesiales</taxon>
        <taxon>Prymnesiaceae</taxon>
        <taxon>Haptolina</taxon>
    </lineage>
</organism>
<evidence type="ECO:0000256" key="1">
    <source>
        <dbReference type="SAM" id="Coils"/>
    </source>
</evidence>
<sequence length="114" mass="12569">MTAATDCHQAVSATGCHHAVPATGGYPSSHPPSTGRPHDEVVWLRATLAARDEKIMQLEAEVAEMRRSDRERRVSQLEEMVAELQQKLWVQRRLESNGKGVVQLASAPGEENVQ</sequence>
<feature type="coiled-coil region" evidence="1">
    <location>
        <begin position="48"/>
        <end position="87"/>
    </location>
</feature>
<dbReference type="EMBL" id="HBGU01018363">
    <property type="protein sequence ID" value="CAD9429689.1"/>
    <property type="molecule type" value="Transcribed_RNA"/>
</dbReference>
<reference evidence="3" key="1">
    <citation type="submission" date="2021-01" db="EMBL/GenBank/DDBJ databases">
        <authorList>
            <person name="Corre E."/>
            <person name="Pelletier E."/>
            <person name="Niang G."/>
            <person name="Scheremetjew M."/>
            <person name="Finn R."/>
            <person name="Kale V."/>
            <person name="Holt S."/>
            <person name="Cochrane G."/>
            <person name="Meng A."/>
            <person name="Brown T."/>
            <person name="Cohen L."/>
        </authorList>
    </citation>
    <scope>NUCLEOTIDE SEQUENCE</scope>
    <source>
        <strain evidence="3">UTEX LB 985</strain>
    </source>
</reference>
<dbReference type="AlphaFoldDB" id="A0A7S2CLS9"/>
<protein>
    <submittedName>
        <fullName evidence="3">Uncharacterized protein</fullName>
    </submittedName>
</protein>
<gene>
    <name evidence="3" type="ORF">CBRE1094_LOCUS9982</name>
</gene>
<evidence type="ECO:0000256" key="2">
    <source>
        <dbReference type="SAM" id="MobiDB-lite"/>
    </source>
</evidence>
<evidence type="ECO:0000313" key="3">
    <source>
        <dbReference type="EMBL" id="CAD9429689.1"/>
    </source>
</evidence>
<accession>A0A7S2CLS9</accession>
<feature type="region of interest" description="Disordered" evidence="2">
    <location>
        <begin position="16"/>
        <end position="38"/>
    </location>
</feature>
<name>A0A7S2CLS9_9EUKA</name>